<dbReference type="SUPFAM" id="SSF51735">
    <property type="entry name" value="NAD(P)-binding Rossmann-fold domains"/>
    <property type="match status" value="1"/>
</dbReference>
<keyword evidence="1" id="KW-0560">Oxidoreductase</keyword>
<dbReference type="EMBL" id="SEKV01000001">
    <property type="protein sequence ID" value="TFY70107.1"/>
    <property type="molecule type" value="Genomic_DNA"/>
</dbReference>
<dbReference type="Gene3D" id="3.40.50.720">
    <property type="entry name" value="NAD(P)-binding Rossmann-like Domain"/>
    <property type="match status" value="2"/>
</dbReference>
<dbReference type="Pfam" id="PF02826">
    <property type="entry name" value="2-Hacid_dh_C"/>
    <property type="match status" value="1"/>
</dbReference>
<dbReference type="PANTHER" id="PTHR43333:SF1">
    <property type="entry name" value="D-ISOMER SPECIFIC 2-HYDROXYACID DEHYDROGENASE NAD-BINDING DOMAIN-CONTAINING PROTEIN"/>
    <property type="match status" value="1"/>
</dbReference>
<sequence>MASTLSEETRFEHILVLNVPFPDTHRALLEKHVKSITYIPSARTPGSVPDDVYRKVDVIYGFPGGLENWAQVPNLKFVQLDLAGADNVVRGTMWHEEHAQKVAMATTSGIHMAPISQHFILTTLALFHRLQEHIIVAQVDKRWGKDDEFGGRAFIQELKGKAVGVLGYGHIGRECARLSAAFGARVLAATSDGRKKPQGGYVGHGMGDPDGSIPEAWFSTKDDTSFRDFLSRCDVLVLALPSTGTTRHLLSATTIGYLPSHAIVVNLGRGDTIDTNALLRALDEKRLAGAALDVVEEEPLPDGHPLFGRNNVLITPHVSGRTSMYFERSIQICVENLRRLRQGEEIWNKVDFKRGY</sequence>
<dbReference type="AlphaFoldDB" id="A0A4Y9Z7U0"/>
<evidence type="ECO:0000313" key="5">
    <source>
        <dbReference type="Proteomes" id="UP000298390"/>
    </source>
</evidence>
<comment type="caution">
    <text evidence="4">The sequence shown here is derived from an EMBL/GenBank/DDBJ whole genome shotgun (WGS) entry which is preliminary data.</text>
</comment>
<dbReference type="PANTHER" id="PTHR43333">
    <property type="entry name" value="2-HACID_DH_C DOMAIN-CONTAINING PROTEIN"/>
    <property type="match status" value="1"/>
</dbReference>
<reference evidence="4 5" key="1">
    <citation type="submission" date="2019-01" db="EMBL/GenBank/DDBJ databases">
        <title>Genome sequencing of the rare red list fungi Fomitopsis rosea.</title>
        <authorList>
            <person name="Buettner E."/>
            <person name="Kellner H."/>
        </authorList>
    </citation>
    <scope>NUCLEOTIDE SEQUENCE [LARGE SCALE GENOMIC DNA]</scope>
    <source>
        <strain evidence="4 5">DSM 105464</strain>
    </source>
</reference>
<dbReference type="InterPro" id="IPR006140">
    <property type="entry name" value="D-isomer_DH_NAD-bd"/>
</dbReference>
<evidence type="ECO:0000313" key="4">
    <source>
        <dbReference type="EMBL" id="TFY70107.1"/>
    </source>
</evidence>
<protein>
    <recommendedName>
        <fullName evidence="3">D-isomer specific 2-hydroxyacid dehydrogenase NAD-binding domain-containing protein</fullName>
    </recommendedName>
</protein>
<proteinExistence type="predicted"/>
<organism evidence="4 5">
    <name type="scientific">Rhodofomes roseus</name>
    <dbReference type="NCBI Taxonomy" id="34475"/>
    <lineage>
        <taxon>Eukaryota</taxon>
        <taxon>Fungi</taxon>
        <taxon>Dikarya</taxon>
        <taxon>Basidiomycota</taxon>
        <taxon>Agaricomycotina</taxon>
        <taxon>Agaricomycetes</taxon>
        <taxon>Polyporales</taxon>
        <taxon>Rhodofomes</taxon>
    </lineage>
</organism>
<feature type="domain" description="D-isomer specific 2-hydroxyacid dehydrogenase NAD-binding" evidence="3">
    <location>
        <begin position="137"/>
        <end position="319"/>
    </location>
</feature>
<dbReference type="STRING" id="34475.A0A4Y9Z7U0"/>
<keyword evidence="2" id="KW-0520">NAD</keyword>
<dbReference type="GO" id="GO:0051287">
    <property type="term" value="F:NAD binding"/>
    <property type="evidence" value="ECO:0007669"/>
    <property type="project" value="InterPro"/>
</dbReference>
<evidence type="ECO:0000256" key="1">
    <source>
        <dbReference type="ARBA" id="ARBA00023002"/>
    </source>
</evidence>
<dbReference type="GO" id="GO:0016491">
    <property type="term" value="F:oxidoreductase activity"/>
    <property type="evidence" value="ECO:0007669"/>
    <property type="project" value="UniProtKB-KW"/>
</dbReference>
<gene>
    <name evidence="4" type="ORF">EVJ58_g45</name>
</gene>
<dbReference type="InterPro" id="IPR036291">
    <property type="entry name" value="NAD(P)-bd_dom_sf"/>
</dbReference>
<name>A0A4Y9Z7U0_9APHY</name>
<dbReference type="Proteomes" id="UP000298390">
    <property type="component" value="Unassembled WGS sequence"/>
</dbReference>
<accession>A0A4Y9Z7U0</accession>
<evidence type="ECO:0000256" key="2">
    <source>
        <dbReference type="ARBA" id="ARBA00023027"/>
    </source>
</evidence>
<dbReference type="SUPFAM" id="SSF52283">
    <property type="entry name" value="Formate/glycerate dehydrogenase catalytic domain-like"/>
    <property type="match status" value="1"/>
</dbReference>
<evidence type="ECO:0000259" key="3">
    <source>
        <dbReference type="Pfam" id="PF02826"/>
    </source>
</evidence>